<accession>A0A290WRH9</accession>
<keyword evidence="2" id="KW-0472">Membrane</keyword>
<sequence length="358" mass="38784">MGKIHTHYDNLKVARLAPQEVIRAAYKALSQKYHPDKNPGDEKAARIMAILNSAYGTLSDPQRRREHDEWIAAEEWEIEWLESTHHEEGKGRDGRAKGHAQSHEHAWAQDVPPSKGKPRRGLQPVWRNWRWWLSLLVCLLLGWLGALLMLDTSPPVPVALASAWNGLARDGAQPHAPAASAAPPSSKGEAVAVDSWAVGKPYAPEPQEAKTPEIRVLAVSQLSLKAIPPVCDGTGKAESAALVAPNGEPWPAHSGYVDGFLIGNKGEELAISIDNSHNAAPMFVKLYDTERRSNVRYLYILANDKLLVEQLSAGKYEVRYQAVGPGQDNCGGTTRGGASAPAPAVGEDGVKNPVVSSI</sequence>
<dbReference type="SUPFAM" id="SSF46565">
    <property type="entry name" value="Chaperone J-domain"/>
    <property type="match status" value="1"/>
</dbReference>
<name>A0A290WRH9_9BURK</name>
<dbReference type="CDD" id="cd06257">
    <property type="entry name" value="DnaJ"/>
    <property type="match status" value="1"/>
</dbReference>
<organism evidence="4 5">
    <name type="scientific">Janthinobacterium svalbardensis</name>
    <dbReference type="NCBI Taxonomy" id="368607"/>
    <lineage>
        <taxon>Bacteria</taxon>
        <taxon>Pseudomonadati</taxon>
        <taxon>Pseudomonadota</taxon>
        <taxon>Betaproteobacteria</taxon>
        <taxon>Burkholderiales</taxon>
        <taxon>Oxalobacteraceae</taxon>
        <taxon>Janthinobacterium</taxon>
    </lineage>
</organism>
<dbReference type="InterPro" id="IPR052763">
    <property type="entry name" value="DnaJ_C4"/>
</dbReference>
<dbReference type="InterPro" id="IPR001623">
    <property type="entry name" value="DnaJ_domain"/>
</dbReference>
<dbReference type="PROSITE" id="PS50076">
    <property type="entry name" value="DNAJ_2"/>
    <property type="match status" value="1"/>
</dbReference>
<dbReference type="PANTHER" id="PTHR44825:SF1">
    <property type="entry name" value="DNAJ HOMOLOG SUBFAMILY C MEMBER 4"/>
    <property type="match status" value="1"/>
</dbReference>
<protein>
    <submittedName>
        <fullName evidence="4">Molecular chaperone DnaJ</fullName>
    </submittedName>
</protein>
<dbReference type="Pfam" id="PF00226">
    <property type="entry name" value="DnaJ"/>
    <property type="match status" value="1"/>
</dbReference>
<evidence type="ECO:0000313" key="5">
    <source>
        <dbReference type="Proteomes" id="UP000218437"/>
    </source>
</evidence>
<feature type="compositionally biased region" description="Basic and acidic residues" evidence="1">
    <location>
        <begin position="85"/>
        <end position="107"/>
    </location>
</feature>
<dbReference type="Proteomes" id="UP000218437">
    <property type="component" value="Chromosome"/>
</dbReference>
<evidence type="ECO:0000259" key="3">
    <source>
        <dbReference type="PROSITE" id="PS50076"/>
    </source>
</evidence>
<feature type="domain" description="J" evidence="3">
    <location>
        <begin position="6"/>
        <end position="71"/>
    </location>
</feature>
<dbReference type="AlphaFoldDB" id="A0A290WRH9"/>
<keyword evidence="5" id="KW-1185">Reference proteome</keyword>
<dbReference type="KEGG" id="jsv:CNX70_02965"/>
<dbReference type="PRINTS" id="PR00625">
    <property type="entry name" value="JDOMAIN"/>
</dbReference>
<evidence type="ECO:0000313" key="4">
    <source>
        <dbReference type="EMBL" id="ATD59268.1"/>
    </source>
</evidence>
<evidence type="ECO:0000256" key="1">
    <source>
        <dbReference type="SAM" id="MobiDB-lite"/>
    </source>
</evidence>
<dbReference type="EMBL" id="CP023422">
    <property type="protein sequence ID" value="ATD59268.1"/>
    <property type="molecule type" value="Genomic_DNA"/>
</dbReference>
<dbReference type="RefSeq" id="WP_096233360.1">
    <property type="nucleotide sequence ID" value="NZ_CP023422.1"/>
</dbReference>
<keyword evidence="2" id="KW-1133">Transmembrane helix</keyword>
<gene>
    <name evidence="4" type="ORF">CNX70_02965</name>
</gene>
<feature type="region of interest" description="Disordered" evidence="1">
    <location>
        <begin position="85"/>
        <end position="119"/>
    </location>
</feature>
<proteinExistence type="predicted"/>
<dbReference type="InterPro" id="IPR036869">
    <property type="entry name" value="J_dom_sf"/>
</dbReference>
<reference evidence="4 5" key="1">
    <citation type="submission" date="2017-09" db="EMBL/GenBank/DDBJ databases">
        <title>Complete genome sequence of Janthinobacterium svalbardensis PAMC 27463.</title>
        <authorList>
            <person name="Cho Y.-J."/>
            <person name="Cho A."/>
            <person name="Kim O.-S."/>
            <person name="Lee J.-I."/>
        </authorList>
    </citation>
    <scope>NUCLEOTIDE SEQUENCE [LARGE SCALE GENOMIC DNA]</scope>
    <source>
        <strain evidence="4 5">PAMC 27463</strain>
    </source>
</reference>
<evidence type="ECO:0000256" key="2">
    <source>
        <dbReference type="SAM" id="Phobius"/>
    </source>
</evidence>
<dbReference type="Gene3D" id="1.10.287.110">
    <property type="entry name" value="DnaJ domain"/>
    <property type="match status" value="1"/>
</dbReference>
<keyword evidence="2" id="KW-0812">Transmembrane</keyword>
<dbReference type="SMART" id="SM00271">
    <property type="entry name" value="DnaJ"/>
    <property type="match status" value="1"/>
</dbReference>
<feature type="transmembrane region" description="Helical" evidence="2">
    <location>
        <begin position="129"/>
        <end position="150"/>
    </location>
</feature>
<dbReference type="PANTHER" id="PTHR44825">
    <property type="match status" value="1"/>
</dbReference>